<dbReference type="PATRIC" id="fig|883079.3.peg.1249"/>
<keyword evidence="4 9" id="KW-0460">Magnesium</keyword>
<keyword evidence="6 9" id="KW-1133">Transmembrane helix</keyword>
<feature type="transmembrane region" description="Helical" evidence="9">
    <location>
        <begin position="158"/>
        <end position="177"/>
    </location>
</feature>
<keyword evidence="9" id="KW-0375">Hydrogen ion transport</keyword>
<proteinExistence type="inferred from homology"/>
<dbReference type="RefSeq" id="WP_002712099.1">
    <property type="nucleotide sequence ID" value="NZ_KB375281.1"/>
</dbReference>
<dbReference type="AlphaFoldDB" id="K8PDH5"/>
<feature type="transmembrane region" description="Helical" evidence="9">
    <location>
        <begin position="297"/>
        <end position="316"/>
    </location>
</feature>
<comment type="function">
    <text evidence="9">Proton pump that utilizes the energy of pyrophosphate hydrolysis as the driving force for proton movement across the membrane. Generates a proton motive force.</text>
</comment>
<name>K8PDH5_9BRAD</name>
<dbReference type="OrthoDB" id="9808652at2"/>
<feature type="transmembrane region" description="Helical" evidence="9">
    <location>
        <begin position="235"/>
        <end position="257"/>
    </location>
</feature>
<comment type="caution">
    <text evidence="10">The sequence shown here is derived from an EMBL/GenBank/DDBJ whole genome shotgun (WGS) entry which is preliminary data.</text>
</comment>
<dbReference type="GO" id="GO:0005886">
    <property type="term" value="C:plasma membrane"/>
    <property type="evidence" value="ECO:0007669"/>
    <property type="project" value="UniProtKB-SubCell"/>
</dbReference>
<feature type="transmembrane region" description="Helical" evidence="9">
    <location>
        <begin position="582"/>
        <end position="603"/>
    </location>
</feature>
<dbReference type="HAMAP" id="MF_01129">
    <property type="entry name" value="PPase_energized_pump"/>
    <property type="match status" value="1"/>
</dbReference>
<keyword evidence="7 9" id="KW-0406">Ion transport</keyword>
<comment type="subcellular location">
    <subcellularLocation>
        <location evidence="9">Cell membrane</location>
        <topology evidence="9">Multi-pass membrane protein</topology>
    </subcellularLocation>
    <subcellularLocation>
        <location evidence="1">Endomembrane system</location>
        <topology evidence="1">Multi-pass membrane protein</topology>
    </subcellularLocation>
</comment>
<feature type="transmembrane region" description="Helical" evidence="9">
    <location>
        <begin position="328"/>
        <end position="348"/>
    </location>
</feature>
<evidence type="ECO:0000256" key="1">
    <source>
        <dbReference type="ARBA" id="ARBA00004127"/>
    </source>
</evidence>
<dbReference type="GO" id="GO:0000287">
    <property type="term" value="F:magnesium ion binding"/>
    <property type="evidence" value="ECO:0007669"/>
    <property type="project" value="UniProtKB-UniRule"/>
</dbReference>
<evidence type="ECO:0000256" key="3">
    <source>
        <dbReference type="ARBA" id="ARBA00022692"/>
    </source>
</evidence>
<dbReference type="NCBIfam" id="TIGR01104">
    <property type="entry name" value="V_PPase"/>
    <property type="match status" value="1"/>
</dbReference>
<dbReference type="GO" id="GO:0004427">
    <property type="term" value="F:inorganic diphosphate phosphatase activity"/>
    <property type="evidence" value="ECO:0007669"/>
    <property type="project" value="UniProtKB-UniRule"/>
</dbReference>
<comment type="catalytic activity">
    <reaction evidence="9">
        <text>diphosphate + H2O + H(+)(in) = 2 phosphate + 2 H(+)(out)</text>
        <dbReference type="Rhea" id="RHEA:13973"/>
        <dbReference type="ChEBI" id="CHEBI:15377"/>
        <dbReference type="ChEBI" id="CHEBI:15378"/>
        <dbReference type="ChEBI" id="CHEBI:33019"/>
        <dbReference type="ChEBI" id="CHEBI:43474"/>
        <dbReference type="EC" id="7.1.3.1"/>
    </reaction>
</comment>
<feature type="site" description="Determinant of potassium independence" evidence="9">
    <location>
        <position position="464"/>
    </location>
</feature>
<keyword evidence="11" id="KW-1185">Reference proteome</keyword>
<dbReference type="EC" id="7.1.3.1" evidence="9"/>
<evidence type="ECO:0000313" key="10">
    <source>
        <dbReference type="EMBL" id="EKS38764.1"/>
    </source>
</evidence>
<comment type="caution">
    <text evidence="9">Lacks conserved residue(s) required for the propagation of feature annotation.</text>
</comment>
<evidence type="ECO:0000256" key="4">
    <source>
        <dbReference type="ARBA" id="ARBA00022842"/>
    </source>
</evidence>
<comment type="cofactor">
    <cofactor evidence="9">
        <name>Mg(2+)</name>
        <dbReference type="ChEBI" id="CHEBI:18420"/>
    </cofactor>
</comment>
<evidence type="ECO:0000256" key="6">
    <source>
        <dbReference type="ARBA" id="ARBA00022989"/>
    </source>
</evidence>
<dbReference type="NCBIfam" id="NF001960">
    <property type="entry name" value="PRK00733.3-5"/>
    <property type="match status" value="1"/>
</dbReference>
<comment type="similarity">
    <text evidence="9">Belongs to the H(+)-translocating pyrophosphatase (TC 3.A.10) family. K(+)-insensitive subfamily.</text>
</comment>
<dbReference type="InterPro" id="IPR004131">
    <property type="entry name" value="PPase-energised_H-pump"/>
</dbReference>
<evidence type="ECO:0000256" key="2">
    <source>
        <dbReference type="ARBA" id="ARBA00022448"/>
    </source>
</evidence>
<evidence type="ECO:0000256" key="7">
    <source>
        <dbReference type="ARBA" id="ARBA00023065"/>
    </source>
</evidence>
<dbReference type="PIRSF" id="PIRSF001265">
    <property type="entry name" value="H+-PPase"/>
    <property type="match status" value="1"/>
</dbReference>
<reference evidence="10 11" key="1">
    <citation type="submission" date="2012-04" db="EMBL/GenBank/DDBJ databases">
        <title>The Genome Sequence of Afipia clevelandensis ATCC 49720.</title>
        <authorList>
            <consortium name="The Broad Institute Genome Sequencing Platform"/>
            <person name="Earl A."/>
            <person name="Ward D."/>
            <person name="Feldgarden M."/>
            <person name="Gevers D."/>
            <person name="Huys G."/>
            <person name="Walker B."/>
            <person name="Young S.K."/>
            <person name="Zeng Q."/>
            <person name="Gargeya S."/>
            <person name="Fitzgerald M."/>
            <person name="Haas B."/>
            <person name="Abouelleil A."/>
            <person name="Alvarado L."/>
            <person name="Arachchi H.M."/>
            <person name="Berlin A."/>
            <person name="Chapman S.B."/>
            <person name="Goldberg J."/>
            <person name="Griggs A."/>
            <person name="Gujja S."/>
            <person name="Hansen M."/>
            <person name="Howarth C."/>
            <person name="Imamovic A."/>
            <person name="Larimer J."/>
            <person name="McCowen C."/>
            <person name="Montmayeur A."/>
            <person name="Murphy C."/>
            <person name="Neiman D."/>
            <person name="Pearson M."/>
            <person name="Priest M."/>
            <person name="Roberts A."/>
            <person name="Saif S."/>
            <person name="Shea T."/>
            <person name="Sisk P."/>
            <person name="Sykes S."/>
            <person name="Wortman J."/>
            <person name="Nusbaum C."/>
            <person name="Birren B."/>
        </authorList>
    </citation>
    <scope>NUCLEOTIDE SEQUENCE [LARGE SCALE GENOMIC DNA]</scope>
    <source>
        <strain evidence="10 11">ATCC 49720</strain>
    </source>
</reference>
<feature type="transmembrane region" description="Helical" evidence="9">
    <location>
        <begin position="54"/>
        <end position="73"/>
    </location>
</feature>
<feature type="transmembrane region" description="Helical" evidence="9">
    <location>
        <begin position="615"/>
        <end position="634"/>
    </location>
</feature>
<keyword evidence="9" id="KW-1003">Cell membrane</keyword>
<feature type="transmembrane region" description="Helical" evidence="9">
    <location>
        <begin position="375"/>
        <end position="399"/>
    </location>
</feature>
<dbReference type="PANTHER" id="PTHR31998">
    <property type="entry name" value="K(+)-INSENSITIVE PYROPHOSPHATE-ENERGIZED PROTON PUMP"/>
    <property type="match status" value="1"/>
</dbReference>
<feature type="transmembrane region" description="Helical" evidence="9">
    <location>
        <begin position="264"/>
        <end position="285"/>
    </location>
</feature>
<evidence type="ECO:0000313" key="11">
    <source>
        <dbReference type="Proteomes" id="UP000001095"/>
    </source>
</evidence>
<comment type="subunit">
    <text evidence="9">Homodimer.</text>
</comment>
<keyword evidence="2 9" id="KW-0813">Transport</keyword>
<dbReference type="GO" id="GO:0009678">
    <property type="term" value="F:diphosphate hydrolysis-driven proton transmembrane transporter activity"/>
    <property type="evidence" value="ECO:0007669"/>
    <property type="project" value="UniProtKB-UniRule"/>
</dbReference>
<evidence type="ECO:0000256" key="9">
    <source>
        <dbReference type="HAMAP-Rule" id="MF_01129"/>
    </source>
</evidence>
<feature type="transmembrane region" description="Helical" evidence="9">
    <location>
        <begin position="508"/>
        <end position="529"/>
    </location>
</feature>
<sequence>MTALWLIVLAGVLSIVYAAWATSSVLGADAGNARMQEIAAAVSEGAQAYLKRQYMTIGLVGIVIFALLAYFLGILVAVGFLIGAVLSGAAGFIGMNVSVRANVRTAQAATKSLAGGLELAFKAGAITGLLVAGLALLGVTLYFIYLTKGAGFPANSRTVVDALVALGFGASLISIFARLGGGIFTKGADVGGDLVGKVEAGIPEDDPRNPATIADNVGDNVGDCAGMAADLFETYAVTAVATMVLAAIFFATSPLLVNMMTLPLAIGGICIITSIIGTFFVKLGASQSIMGALYKGLIATGVLSLFGVAFVIHQLVGFGPLAGVNYTGLALFECGVVGLVVTGLIIWITEYYTGTDFRPVKSIAQSSVTGHGTNVIQGLAISMESTALPAIVIIAGILVTYSLAGLFGIAIATTTMLALAGMIVALDAFGPVTDNAGGIAEMAGLPKEVRKSTDALDAVGNTTKAVTKGYAIGSAGLGALVLFAAYNEDLKFFIASKSPYFVGVAPDFSLNNPYVVVGLLFGGLLPYLFGAMGMTAVGRAAGAIVEEVRRQFREKPGIMKGTDKPDYGKAVDLLTKAAIKEMIIPSLLPVLSPIFVYFVIYAIAGGGAAGKSAAFSAVGAMLLGVIVTGLFVAISMTSGGGAWDNAKKYIEDGHHGGKGSDAHKAAVTGDTVGDPYKDTAGPAVNPMIKITNIVALLLLAILAH</sequence>
<keyword evidence="8 9" id="KW-0472">Membrane</keyword>
<feature type="transmembrane region" description="Helical" evidence="9">
    <location>
        <begin position="119"/>
        <end position="146"/>
    </location>
</feature>
<keyword evidence="3 9" id="KW-0812">Transmembrane</keyword>
<feature type="transmembrane region" description="Helical" evidence="9">
    <location>
        <begin position="406"/>
        <end position="426"/>
    </location>
</feature>
<dbReference type="EMBL" id="AGWY01000006">
    <property type="protein sequence ID" value="EKS38764.1"/>
    <property type="molecule type" value="Genomic_DNA"/>
</dbReference>
<evidence type="ECO:0000256" key="5">
    <source>
        <dbReference type="ARBA" id="ARBA00022967"/>
    </source>
</evidence>
<dbReference type="Proteomes" id="UP000001095">
    <property type="component" value="Unassembled WGS sequence"/>
</dbReference>
<evidence type="ECO:0000256" key="8">
    <source>
        <dbReference type="ARBA" id="ARBA00023136"/>
    </source>
</evidence>
<accession>K8PDH5</accession>
<dbReference type="HOGENOM" id="CLU_008743_3_1_5"/>
<keyword evidence="5 9" id="KW-1278">Translocase</keyword>
<feature type="transmembrane region" description="Helical" evidence="9">
    <location>
        <begin position="469"/>
        <end position="487"/>
    </location>
</feature>
<organism evidence="10 11">
    <name type="scientific">Afipia clevelandensis ATCC 49720</name>
    <dbReference type="NCBI Taxonomy" id="883079"/>
    <lineage>
        <taxon>Bacteria</taxon>
        <taxon>Pseudomonadati</taxon>
        <taxon>Pseudomonadota</taxon>
        <taxon>Alphaproteobacteria</taxon>
        <taxon>Hyphomicrobiales</taxon>
        <taxon>Nitrobacteraceae</taxon>
        <taxon>Afipia</taxon>
    </lineage>
</organism>
<feature type="transmembrane region" description="Helical" evidence="9">
    <location>
        <begin position="683"/>
        <end position="703"/>
    </location>
</feature>
<gene>
    <name evidence="9" type="primary">hppA</name>
    <name evidence="10" type="ORF">HMPREF9696_01233</name>
</gene>
<dbReference type="Pfam" id="PF03030">
    <property type="entry name" value="H_PPase"/>
    <property type="match status" value="1"/>
</dbReference>
<protein>
    <recommendedName>
        <fullName evidence="9">K(+)-insensitive pyrophosphate-energized proton pump</fullName>
        <ecNumber evidence="9">7.1.3.1</ecNumber>
    </recommendedName>
    <alternativeName>
        <fullName evidence="9">Membrane-bound proton-translocating pyrophosphatase</fullName>
    </alternativeName>
    <alternativeName>
        <fullName evidence="9">Pyrophosphate-energized inorganic pyrophosphatase</fullName>
        <shortName evidence="9">H(+)-PPase</shortName>
    </alternativeName>
</protein>
<dbReference type="NCBIfam" id="NF001951">
    <property type="entry name" value="PRK00733.1-2"/>
    <property type="match status" value="1"/>
</dbReference>
<dbReference type="GO" id="GO:0012505">
    <property type="term" value="C:endomembrane system"/>
    <property type="evidence" value="ECO:0007669"/>
    <property type="project" value="UniProtKB-SubCell"/>
</dbReference>